<accession>N6UYR5</accession>
<reference evidence="2 3" key="1">
    <citation type="journal article" date="2012" name="BMC Genomics">
        <title>Genomic basis of broad host range and environmental adaptability of Rhizobium tropici CIAT 899 and Rhizobium sp. PRF 81 which are used in inoculants for common bean (Phaseolus vulgaris L.).</title>
        <authorList>
            <person name="Ormeno-Orrillo E."/>
            <person name="Menna P."/>
            <person name="Almeida L.G."/>
            <person name="Ollero F.J."/>
            <person name="Nicolas M.F."/>
            <person name="Pains Rodrigues E."/>
            <person name="Shigueyoshi Nakatani A."/>
            <person name="Silva Batista J.S."/>
            <person name="Oliveira Chueire L.M."/>
            <person name="Souza R.C."/>
            <person name="Ribeiro Vasconcelos A.T."/>
            <person name="Megias M."/>
            <person name="Hungria M."/>
            <person name="Martinez-Romero E."/>
        </authorList>
    </citation>
    <scope>NUCLEOTIDE SEQUENCE [LARGE SCALE GENOMIC DNA]</scope>
    <source>
        <strain evidence="2 3">PRF 81</strain>
    </source>
</reference>
<dbReference type="EMBL" id="AQHN01000090">
    <property type="protein sequence ID" value="ENN83982.1"/>
    <property type="molecule type" value="Genomic_DNA"/>
</dbReference>
<evidence type="ECO:0000313" key="3">
    <source>
        <dbReference type="Proteomes" id="UP000012429"/>
    </source>
</evidence>
<dbReference type="Proteomes" id="UP000012429">
    <property type="component" value="Unassembled WGS sequence"/>
</dbReference>
<proteinExistence type="predicted"/>
<evidence type="ECO:0000313" key="2">
    <source>
        <dbReference type="EMBL" id="ENN83982.1"/>
    </source>
</evidence>
<sequence>MTNKVQAPAPLVVGAHDGPRRVIGMRLLQHAIALFAVFLPFRKRGDIHGGKLPDGARIVAPVVETLQLHLPADIEIEFEEVDAVLEDELFHLRRLLQKLLVLFRRAKAHNRLDTGAVVPGAVEQHEFASGRELRNVALEVPLPSLTVRRLGQRHDTRQARVHVSRCRRDRAALAGGVAPFEQRHHPLAGRLQPELHLDKLDLQRLQLVEILLFLDLLLVGIVAGGQRLIVDPAWQHGIVDIEYALGATDIQLHRTAFRFFPHRPGSSAVYTLLILPQDHGKKLRRQIGPFIQWFQPLCPLPLLPATFIIVSYLLLWIQPNTSVMNRR</sequence>
<evidence type="ECO:0000256" key="1">
    <source>
        <dbReference type="SAM" id="Phobius"/>
    </source>
</evidence>
<dbReference type="STRING" id="363754.RHSP_70511"/>
<dbReference type="AlphaFoldDB" id="N6UYR5"/>
<keyword evidence="1" id="KW-0472">Membrane</keyword>
<organism evidence="2 3">
    <name type="scientific">Rhizobium freirei PRF 81</name>
    <dbReference type="NCBI Taxonomy" id="363754"/>
    <lineage>
        <taxon>Bacteria</taxon>
        <taxon>Pseudomonadati</taxon>
        <taxon>Pseudomonadota</taxon>
        <taxon>Alphaproteobacteria</taxon>
        <taxon>Hyphomicrobiales</taxon>
        <taxon>Rhizobiaceae</taxon>
        <taxon>Rhizobium/Agrobacterium group</taxon>
        <taxon>Rhizobium</taxon>
    </lineage>
</organism>
<comment type="caution">
    <text evidence="2">The sequence shown here is derived from an EMBL/GenBank/DDBJ whole genome shotgun (WGS) entry which is preliminary data.</text>
</comment>
<feature type="transmembrane region" description="Helical" evidence="1">
    <location>
        <begin position="293"/>
        <end position="317"/>
    </location>
</feature>
<name>N6UYR5_9HYPH</name>
<dbReference type="PATRIC" id="fig|363754.4.peg.6483"/>
<keyword evidence="1" id="KW-1133">Transmembrane helix</keyword>
<protein>
    <submittedName>
        <fullName evidence="2">Uncharacterized protein</fullName>
    </submittedName>
</protein>
<gene>
    <name evidence="2" type="ORF">RHSP_70511</name>
</gene>
<keyword evidence="3" id="KW-1185">Reference proteome</keyword>
<keyword evidence="1" id="KW-0812">Transmembrane</keyword>